<feature type="transmembrane region" description="Helical" evidence="7">
    <location>
        <begin position="167"/>
        <end position="189"/>
    </location>
</feature>
<dbReference type="PANTHER" id="PTHR40074">
    <property type="entry name" value="O-ACETYLTRANSFERASE WECH"/>
    <property type="match status" value="1"/>
</dbReference>
<sequence>MIHSRANHGKLGMIEEIGYLRGFGVLAVIAIHTTGYFTEVKEFNTLVLVNLWADIFSQFAVPLFVMISGFVLAKNYYGKFSLGVYYSKRMRSIVPQYFLFSVLYTAFNNWVVMNNNSWGENLELIAKNIWQAEASYHLWFFTIIIQLYLLYPLIIKLYAFFRQRDKAGLLVVIFLVIQTVYMVGIHSSYLAGTKLNFIGFLFYFCLGVYWQDYFSAYKKNFNLPISILFAMSLALTLGGSFFIIIGLKTGHSYNTIPEYFFMGPELIYPAFRTITFLLLFAVSTSLLEKKKSVIARVINKIGDYSFGIYLIHIFFNQSAIKFLRNYQIGFDNGTFYIIVFAVTLILSYISVRLISFIPYSYYLIGSQNKKR</sequence>
<evidence type="ECO:0000313" key="10">
    <source>
        <dbReference type="Proteomes" id="UP000198656"/>
    </source>
</evidence>
<keyword evidence="10" id="KW-1185">Reference proteome</keyword>
<dbReference type="STRING" id="1121419.SAMN05443529_10350"/>
<dbReference type="Pfam" id="PF01757">
    <property type="entry name" value="Acyl_transf_3"/>
    <property type="match status" value="1"/>
</dbReference>
<evidence type="ECO:0000256" key="7">
    <source>
        <dbReference type="SAM" id="Phobius"/>
    </source>
</evidence>
<feature type="domain" description="Acyltransferase 3" evidence="8">
    <location>
        <begin position="16"/>
        <end position="350"/>
    </location>
</feature>
<dbReference type="PANTHER" id="PTHR40074:SF2">
    <property type="entry name" value="O-ACETYLTRANSFERASE WECH"/>
    <property type="match status" value="1"/>
</dbReference>
<dbReference type="GO" id="GO:0016787">
    <property type="term" value="F:hydrolase activity"/>
    <property type="evidence" value="ECO:0007669"/>
    <property type="project" value="UniProtKB-KW"/>
</dbReference>
<keyword evidence="5 7" id="KW-1133">Transmembrane helix</keyword>
<dbReference type="GO" id="GO:0009246">
    <property type="term" value="P:enterobacterial common antigen biosynthetic process"/>
    <property type="evidence" value="ECO:0007669"/>
    <property type="project" value="TreeGrafter"/>
</dbReference>
<dbReference type="RefSeq" id="WP_092330083.1">
    <property type="nucleotide sequence ID" value="NZ_FNCP01000003.1"/>
</dbReference>
<comment type="subcellular location">
    <subcellularLocation>
        <location evidence="1">Cell membrane</location>
        <topology evidence="1">Multi-pass membrane protein</topology>
    </subcellularLocation>
</comment>
<feature type="transmembrane region" description="Helical" evidence="7">
    <location>
        <begin position="94"/>
        <end position="112"/>
    </location>
</feature>
<feature type="transmembrane region" description="Helical" evidence="7">
    <location>
        <begin position="49"/>
        <end position="73"/>
    </location>
</feature>
<evidence type="ECO:0000256" key="4">
    <source>
        <dbReference type="ARBA" id="ARBA00022692"/>
    </source>
</evidence>
<evidence type="ECO:0000256" key="2">
    <source>
        <dbReference type="ARBA" id="ARBA00007400"/>
    </source>
</evidence>
<keyword evidence="6 7" id="KW-0472">Membrane</keyword>
<comment type="similarity">
    <text evidence="2">Belongs to the acyltransferase 3 family.</text>
</comment>
<evidence type="ECO:0000256" key="1">
    <source>
        <dbReference type="ARBA" id="ARBA00004651"/>
    </source>
</evidence>
<evidence type="ECO:0000256" key="6">
    <source>
        <dbReference type="ARBA" id="ARBA00023136"/>
    </source>
</evidence>
<evidence type="ECO:0000256" key="5">
    <source>
        <dbReference type="ARBA" id="ARBA00022989"/>
    </source>
</evidence>
<accession>A0A1G7U7S4</accession>
<keyword evidence="3" id="KW-1003">Cell membrane</keyword>
<keyword evidence="9" id="KW-0012">Acyltransferase</keyword>
<feature type="transmembrane region" description="Helical" evidence="7">
    <location>
        <begin position="136"/>
        <end position="155"/>
    </location>
</feature>
<organism evidence="9 10">
    <name type="scientific">Desulfosporosinus hippei DSM 8344</name>
    <dbReference type="NCBI Taxonomy" id="1121419"/>
    <lineage>
        <taxon>Bacteria</taxon>
        <taxon>Bacillati</taxon>
        <taxon>Bacillota</taxon>
        <taxon>Clostridia</taxon>
        <taxon>Eubacteriales</taxon>
        <taxon>Desulfitobacteriaceae</taxon>
        <taxon>Desulfosporosinus</taxon>
    </lineage>
</organism>
<feature type="transmembrane region" description="Helical" evidence="7">
    <location>
        <begin position="223"/>
        <end position="246"/>
    </location>
</feature>
<keyword evidence="4 7" id="KW-0812">Transmembrane</keyword>
<dbReference type="OrthoDB" id="569695at2"/>
<protein>
    <submittedName>
        <fullName evidence="9">Peptidoglycan/LPS O-acetylase OafA/YrhL, contains acyltransferase and SGNH-hydrolase domains</fullName>
    </submittedName>
</protein>
<dbReference type="GO" id="GO:0005886">
    <property type="term" value="C:plasma membrane"/>
    <property type="evidence" value="ECO:0007669"/>
    <property type="project" value="UniProtKB-SubCell"/>
</dbReference>
<reference evidence="10" key="1">
    <citation type="submission" date="2016-10" db="EMBL/GenBank/DDBJ databases">
        <authorList>
            <person name="Varghese N."/>
            <person name="Submissions S."/>
        </authorList>
    </citation>
    <scope>NUCLEOTIDE SEQUENCE [LARGE SCALE GENOMIC DNA]</scope>
    <source>
        <strain evidence="10">DSM 8344</strain>
    </source>
</reference>
<name>A0A1G7U7S4_9FIRM</name>
<feature type="transmembrane region" description="Helical" evidence="7">
    <location>
        <begin position="335"/>
        <end position="364"/>
    </location>
</feature>
<evidence type="ECO:0000259" key="8">
    <source>
        <dbReference type="Pfam" id="PF01757"/>
    </source>
</evidence>
<feature type="transmembrane region" description="Helical" evidence="7">
    <location>
        <begin position="195"/>
        <end position="211"/>
    </location>
</feature>
<dbReference type="AlphaFoldDB" id="A0A1G7U7S4"/>
<dbReference type="Proteomes" id="UP000198656">
    <property type="component" value="Unassembled WGS sequence"/>
</dbReference>
<evidence type="ECO:0000313" key="9">
    <source>
        <dbReference type="EMBL" id="SDG43457.1"/>
    </source>
</evidence>
<dbReference type="GO" id="GO:0016413">
    <property type="term" value="F:O-acetyltransferase activity"/>
    <property type="evidence" value="ECO:0007669"/>
    <property type="project" value="TreeGrafter"/>
</dbReference>
<dbReference type="EMBL" id="FNCP01000003">
    <property type="protein sequence ID" value="SDG43457.1"/>
    <property type="molecule type" value="Genomic_DNA"/>
</dbReference>
<feature type="transmembrane region" description="Helical" evidence="7">
    <location>
        <begin position="266"/>
        <end position="286"/>
    </location>
</feature>
<dbReference type="InterPro" id="IPR002656">
    <property type="entry name" value="Acyl_transf_3_dom"/>
</dbReference>
<proteinExistence type="inferred from homology"/>
<gene>
    <name evidence="9" type="ORF">SAMN05443529_10350</name>
</gene>
<feature type="transmembrane region" description="Helical" evidence="7">
    <location>
        <begin position="20"/>
        <end position="37"/>
    </location>
</feature>
<keyword evidence="9" id="KW-0808">Transferase</keyword>
<evidence type="ECO:0000256" key="3">
    <source>
        <dbReference type="ARBA" id="ARBA00022475"/>
    </source>
</evidence>
<keyword evidence="9" id="KW-0378">Hydrolase</keyword>